<accession>A0A916Q902</accession>
<comment type="caution">
    <text evidence="2">The sequence shown here is derived from an EMBL/GenBank/DDBJ whole genome shotgun (WGS) entry which is preliminary data.</text>
</comment>
<proteinExistence type="predicted"/>
<gene>
    <name evidence="2" type="ORF">ANBU17_05600</name>
</gene>
<organism evidence="2 3">
    <name type="scientific">Anaerostipes butyraticus</name>
    <dbReference type="NCBI Taxonomy" id="645466"/>
    <lineage>
        <taxon>Bacteria</taxon>
        <taxon>Bacillati</taxon>
        <taxon>Bacillota</taxon>
        <taxon>Clostridia</taxon>
        <taxon>Lachnospirales</taxon>
        <taxon>Lachnospiraceae</taxon>
        <taxon>Anaerostipes</taxon>
    </lineage>
</organism>
<evidence type="ECO:0008006" key="4">
    <source>
        <dbReference type="Google" id="ProtNLM"/>
    </source>
</evidence>
<dbReference type="RefSeq" id="WP_201309945.1">
    <property type="nucleotide sequence ID" value="NZ_BLYI01000009.1"/>
</dbReference>
<keyword evidence="1" id="KW-0812">Transmembrane</keyword>
<dbReference type="Proteomes" id="UP000613208">
    <property type="component" value="Unassembled WGS sequence"/>
</dbReference>
<sequence>MTVQTKQQQLKEIEYQTKMLNNLKKWMRNLIILSSIGVVVAYWALNLQSGMPYQIIGVIGVILAAVSVVFCAVTGLAFKNGKANVEKIIRIVEQ</sequence>
<evidence type="ECO:0000313" key="3">
    <source>
        <dbReference type="Proteomes" id="UP000613208"/>
    </source>
</evidence>
<dbReference type="EMBL" id="BLYI01000009">
    <property type="protein sequence ID" value="GFO84213.1"/>
    <property type="molecule type" value="Genomic_DNA"/>
</dbReference>
<keyword evidence="1" id="KW-1133">Transmembrane helix</keyword>
<evidence type="ECO:0000256" key="1">
    <source>
        <dbReference type="SAM" id="Phobius"/>
    </source>
</evidence>
<keyword evidence="3" id="KW-1185">Reference proteome</keyword>
<feature type="transmembrane region" description="Helical" evidence="1">
    <location>
        <begin position="51"/>
        <end position="78"/>
    </location>
</feature>
<reference evidence="2" key="1">
    <citation type="submission" date="2020-06" db="EMBL/GenBank/DDBJ databases">
        <title>Characterization of fructooligosaccharide metabolism and fructooligosaccharide-degrading enzymes in human commensal butyrate producers.</title>
        <authorList>
            <person name="Tanno H."/>
            <person name="Fujii T."/>
            <person name="Hirano K."/>
            <person name="Maeno S."/>
            <person name="Tonozuka T."/>
            <person name="Sakamoto M."/>
            <person name="Ohkuma M."/>
            <person name="Tochio T."/>
            <person name="Endo A."/>
        </authorList>
    </citation>
    <scope>NUCLEOTIDE SEQUENCE</scope>
    <source>
        <strain evidence="2">JCM 17466</strain>
    </source>
</reference>
<evidence type="ECO:0000313" key="2">
    <source>
        <dbReference type="EMBL" id="GFO84213.1"/>
    </source>
</evidence>
<feature type="transmembrane region" description="Helical" evidence="1">
    <location>
        <begin position="26"/>
        <end position="45"/>
    </location>
</feature>
<protein>
    <recommendedName>
        <fullName evidence="4">PTS fructose transporter subunit IA</fullName>
    </recommendedName>
</protein>
<name>A0A916Q902_9FIRM</name>
<dbReference type="AlphaFoldDB" id="A0A916Q902"/>
<keyword evidence="1" id="KW-0472">Membrane</keyword>